<feature type="compositionally biased region" description="Low complexity" evidence="1">
    <location>
        <begin position="87"/>
        <end position="102"/>
    </location>
</feature>
<evidence type="ECO:0000313" key="3">
    <source>
        <dbReference type="Proteomes" id="UP001341281"/>
    </source>
</evidence>
<feature type="compositionally biased region" description="Basic residues" evidence="1">
    <location>
        <begin position="73"/>
        <end position="83"/>
    </location>
</feature>
<accession>A0AAQ3TTH4</accession>
<dbReference type="AlphaFoldDB" id="A0AAQ3TTH4"/>
<evidence type="ECO:0000256" key="1">
    <source>
        <dbReference type="SAM" id="MobiDB-lite"/>
    </source>
</evidence>
<protein>
    <submittedName>
        <fullName evidence="2">Uncharacterized protein</fullName>
    </submittedName>
</protein>
<reference evidence="2 3" key="1">
    <citation type="submission" date="2024-02" db="EMBL/GenBank/DDBJ databases">
        <title>High-quality chromosome-scale genome assembly of Pensacola bahiagrass (Paspalum notatum Flugge var. saurae).</title>
        <authorList>
            <person name="Vega J.M."/>
            <person name="Podio M."/>
            <person name="Orjuela J."/>
            <person name="Siena L.A."/>
            <person name="Pessino S.C."/>
            <person name="Combes M.C."/>
            <person name="Mariac C."/>
            <person name="Albertini E."/>
            <person name="Pupilli F."/>
            <person name="Ortiz J.P.A."/>
            <person name="Leblanc O."/>
        </authorList>
    </citation>
    <scope>NUCLEOTIDE SEQUENCE [LARGE SCALE GENOMIC DNA]</scope>
    <source>
        <strain evidence="2">R1</strain>
        <tissue evidence="2">Leaf</tissue>
    </source>
</reference>
<name>A0AAQ3TTH4_PASNO</name>
<evidence type="ECO:0000313" key="2">
    <source>
        <dbReference type="EMBL" id="WVZ79396.1"/>
    </source>
</evidence>
<keyword evidence="3" id="KW-1185">Reference proteome</keyword>
<feature type="region of interest" description="Disordered" evidence="1">
    <location>
        <begin position="61"/>
        <end position="104"/>
    </location>
</feature>
<gene>
    <name evidence="2" type="ORF">U9M48_026976</name>
</gene>
<organism evidence="2 3">
    <name type="scientific">Paspalum notatum var. saurae</name>
    <dbReference type="NCBI Taxonomy" id="547442"/>
    <lineage>
        <taxon>Eukaryota</taxon>
        <taxon>Viridiplantae</taxon>
        <taxon>Streptophyta</taxon>
        <taxon>Embryophyta</taxon>
        <taxon>Tracheophyta</taxon>
        <taxon>Spermatophyta</taxon>
        <taxon>Magnoliopsida</taxon>
        <taxon>Liliopsida</taxon>
        <taxon>Poales</taxon>
        <taxon>Poaceae</taxon>
        <taxon>PACMAD clade</taxon>
        <taxon>Panicoideae</taxon>
        <taxon>Andropogonodae</taxon>
        <taxon>Paspaleae</taxon>
        <taxon>Paspalinae</taxon>
        <taxon>Paspalum</taxon>
    </lineage>
</organism>
<sequence length="115" mass="12359">IELARNPRYAKAVSPKYRQVGGPRRENADHRRGFCLLRCQNPPLVPVEQLHAALVLSPLSLPPSPRPLFLLPRKSRKPLRKSKSAVPSTAEASGSSSPPAGAAGLGKQLGFLGSY</sequence>
<dbReference type="Proteomes" id="UP001341281">
    <property type="component" value="Chromosome 06"/>
</dbReference>
<proteinExistence type="predicted"/>
<dbReference type="EMBL" id="CP144750">
    <property type="protein sequence ID" value="WVZ79396.1"/>
    <property type="molecule type" value="Genomic_DNA"/>
</dbReference>
<feature type="non-terminal residue" evidence="2">
    <location>
        <position position="1"/>
    </location>
</feature>